<keyword evidence="2" id="KW-1185">Reference proteome</keyword>
<dbReference type="AlphaFoldDB" id="A0AAF0E3V4"/>
<sequence length="150" mass="16532">MALNAAERAARGALALRAHERIVYQQEGCVFTITATGGARAPLRSPGVCLVTNQRLVALGDVQKRSALFDSLDVPLPRLGIGRYRLPLFSAAYYEMEVPLQVTPDAAPEHALLVVHFHEGGADAFRHALARARDEWEQYRRDLEALRTGV</sequence>
<evidence type="ECO:0000313" key="2">
    <source>
        <dbReference type="Proteomes" id="UP001214603"/>
    </source>
</evidence>
<proteinExistence type="predicted"/>
<accession>A0AAF0E3V4</accession>
<reference evidence="1" key="1">
    <citation type="submission" date="2023-03" db="EMBL/GenBank/DDBJ databases">
        <title>Mating type loci evolution in Malassezia.</title>
        <authorList>
            <person name="Coelho M.A."/>
        </authorList>
    </citation>
    <scope>NUCLEOTIDE SEQUENCE</scope>
    <source>
        <strain evidence="1">CBS 7876</strain>
    </source>
</reference>
<dbReference type="EMBL" id="CP119935">
    <property type="protein sequence ID" value="WFD03042.1"/>
    <property type="molecule type" value="Genomic_DNA"/>
</dbReference>
<gene>
    <name evidence="1" type="ORF">MOBT1_001731</name>
</gene>
<dbReference type="Proteomes" id="UP001214603">
    <property type="component" value="Chromosome 2"/>
</dbReference>
<name>A0AAF0E3V4_9BASI</name>
<organism evidence="1 2">
    <name type="scientific">Malassezia obtusa</name>
    <dbReference type="NCBI Taxonomy" id="76774"/>
    <lineage>
        <taxon>Eukaryota</taxon>
        <taxon>Fungi</taxon>
        <taxon>Dikarya</taxon>
        <taxon>Basidiomycota</taxon>
        <taxon>Ustilaginomycotina</taxon>
        <taxon>Malasseziomycetes</taxon>
        <taxon>Malasseziales</taxon>
        <taxon>Malasseziaceae</taxon>
        <taxon>Malassezia</taxon>
    </lineage>
</organism>
<evidence type="ECO:0000313" key="1">
    <source>
        <dbReference type="EMBL" id="WFD03042.1"/>
    </source>
</evidence>
<protein>
    <submittedName>
        <fullName evidence="1">Uncharacterized protein</fullName>
    </submittedName>
</protein>